<dbReference type="InterPro" id="IPR043128">
    <property type="entry name" value="Rev_trsase/Diguanyl_cyclase"/>
</dbReference>
<evidence type="ECO:0000256" key="2">
    <source>
        <dbReference type="ARBA" id="ARBA00034247"/>
    </source>
</evidence>
<keyword evidence="3" id="KW-0802">TPR repeat</keyword>
<dbReference type="PROSITE" id="PS50887">
    <property type="entry name" value="GGDEF"/>
    <property type="match status" value="1"/>
</dbReference>
<dbReference type="InterPro" id="IPR019734">
    <property type="entry name" value="TPR_rpt"/>
</dbReference>
<dbReference type="InterPro" id="IPR029787">
    <property type="entry name" value="Nucleotide_cyclase"/>
</dbReference>
<evidence type="ECO:0000259" key="6">
    <source>
        <dbReference type="PROSITE" id="PS50887"/>
    </source>
</evidence>
<dbReference type="EC" id="2.7.7.65" evidence="1"/>
<dbReference type="PANTHER" id="PTHR45138:SF9">
    <property type="entry name" value="DIGUANYLATE CYCLASE DGCM-RELATED"/>
    <property type="match status" value="1"/>
</dbReference>
<organism evidence="7 8">
    <name type="scientific">Thalassotalea loyana</name>
    <dbReference type="NCBI Taxonomy" id="280483"/>
    <lineage>
        <taxon>Bacteria</taxon>
        <taxon>Pseudomonadati</taxon>
        <taxon>Pseudomonadota</taxon>
        <taxon>Gammaproteobacteria</taxon>
        <taxon>Alteromonadales</taxon>
        <taxon>Colwelliaceae</taxon>
        <taxon>Thalassotalea</taxon>
    </lineage>
</organism>
<dbReference type="Pfam" id="PF00990">
    <property type="entry name" value="GGDEF"/>
    <property type="match status" value="1"/>
</dbReference>
<reference evidence="7 8" key="1">
    <citation type="submission" date="2023-03" db="EMBL/GenBank/DDBJ databases">
        <title>Thalassotalea loyana LMG 22536T draft genome sequence.</title>
        <authorList>
            <person name="Sawabe T."/>
        </authorList>
    </citation>
    <scope>NUCLEOTIDE SEQUENCE [LARGE SCALE GENOMIC DNA]</scope>
    <source>
        <strain evidence="7 8">LMG 22536</strain>
    </source>
</reference>
<name>A0ABQ6HA41_9GAMM</name>
<gene>
    <name evidence="7" type="ORF">tloyanaT_05710</name>
</gene>
<evidence type="ECO:0000256" key="1">
    <source>
        <dbReference type="ARBA" id="ARBA00012528"/>
    </source>
</evidence>
<dbReference type="SMART" id="SM00267">
    <property type="entry name" value="GGDEF"/>
    <property type="match status" value="1"/>
</dbReference>
<dbReference type="PANTHER" id="PTHR45138">
    <property type="entry name" value="REGULATORY COMPONENTS OF SENSORY TRANSDUCTION SYSTEM"/>
    <property type="match status" value="1"/>
</dbReference>
<feature type="repeat" description="TPR" evidence="3">
    <location>
        <begin position="237"/>
        <end position="270"/>
    </location>
</feature>
<dbReference type="InterPro" id="IPR050469">
    <property type="entry name" value="Diguanylate_Cyclase"/>
</dbReference>
<dbReference type="NCBIfam" id="TIGR00254">
    <property type="entry name" value="GGDEF"/>
    <property type="match status" value="1"/>
</dbReference>
<comment type="caution">
    <text evidence="7">The sequence shown here is derived from an EMBL/GenBank/DDBJ whole genome shotgun (WGS) entry which is preliminary data.</text>
</comment>
<keyword evidence="8" id="KW-1185">Reference proteome</keyword>
<keyword evidence="4" id="KW-0472">Membrane</keyword>
<evidence type="ECO:0000256" key="5">
    <source>
        <dbReference type="SAM" id="SignalP"/>
    </source>
</evidence>
<dbReference type="RefSeq" id="WP_284295869.1">
    <property type="nucleotide sequence ID" value="NZ_BSSV01000001.1"/>
</dbReference>
<keyword evidence="4" id="KW-1133">Transmembrane helix</keyword>
<dbReference type="SMART" id="SM00028">
    <property type="entry name" value="TPR"/>
    <property type="match status" value="4"/>
</dbReference>
<keyword evidence="5" id="KW-0732">Signal</keyword>
<dbReference type="Proteomes" id="UP001157134">
    <property type="component" value="Unassembled WGS sequence"/>
</dbReference>
<feature type="transmembrane region" description="Helical" evidence="4">
    <location>
        <begin position="443"/>
        <end position="463"/>
    </location>
</feature>
<feature type="signal peptide" evidence="5">
    <location>
        <begin position="1"/>
        <end position="34"/>
    </location>
</feature>
<comment type="catalytic activity">
    <reaction evidence="2">
        <text>2 GTP = 3',3'-c-di-GMP + 2 diphosphate</text>
        <dbReference type="Rhea" id="RHEA:24898"/>
        <dbReference type="ChEBI" id="CHEBI:33019"/>
        <dbReference type="ChEBI" id="CHEBI:37565"/>
        <dbReference type="ChEBI" id="CHEBI:58805"/>
        <dbReference type="EC" id="2.7.7.65"/>
    </reaction>
</comment>
<dbReference type="Gene3D" id="3.30.70.270">
    <property type="match status" value="1"/>
</dbReference>
<evidence type="ECO:0000313" key="8">
    <source>
        <dbReference type="Proteomes" id="UP001157134"/>
    </source>
</evidence>
<sequence length="633" mass="71893">MGKNKASVSTLNFVVLTCLLFVFSGVFSVVSAQAFEDFATFERAVKEMEKTAPQNIPAMLEAQQKYVESYSLSDQVSYHLLSSEFYNNRGKFEFAKSAANKGLELVKQQRSPSAVIPELLYSRGFANENLGDSEAAMQDYQNGTQLAKSLNHLENTAYGYVNIGAMQYLAQQYQQSLQTLNEARLLAEQTDDYELKGYVYSELGILYNYINDSEASLEFYEMSYNSYMQAGQKVFASSARLNTGSALMELGRYDEAILLFKDILNTFEKEMSQRLLYYVNTRLATCYSEKDDPDYELAYQYLLAAGKYIQGTDAHDVPVFYLLERAELLHQLDKHDEVDEVLVQAMEQIPSMTKTNQLFSKAHLYSIQARSYYKREDYKAALSSQKIRHEISYDRYKREQQDEVTDLRMQFESEQADVAAKILEEQRAISSLALEKAKASSKFQWQVSLAVSFIALIFAWGFVKLVQNQRVLKAASETDPLTGVANRYKLISEGRRLGEEQTMFSLLILDIDFFKSVNDSKGHSIGDQVIKRVAKLISNTMRTSDTVVRLGGEEFVVILPDTSLTQAVETAERLRQLIEAYSWQAELDVESITVSVGVANSLSELENDIEELARIADEKLYQAKTEGRNRVCN</sequence>
<dbReference type="SUPFAM" id="SSF55073">
    <property type="entry name" value="Nucleotide cyclase"/>
    <property type="match status" value="1"/>
</dbReference>
<accession>A0ABQ6HA41</accession>
<dbReference type="PROSITE" id="PS50005">
    <property type="entry name" value="TPR"/>
    <property type="match status" value="1"/>
</dbReference>
<evidence type="ECO:0000313" key="7">
    <source>
        <dbReference type="EMBL" id="GLX84319.1"/>
    </source>
</evidence>
<dbReference type="Gene3D" id="1.25.40.10">
    <property type="entry name" value="Tetratricopeptide repeat domain"/>
    <property type="match status" value="2"/>
</dbReference>
<evidence type="ECO:0000256" key="3">
    <source>
        <dbReference type="PROSITE-ProRule" id="PRU00339"/>
    </source>
</evidence>
<dbReference type="Pfam" id="PF13424">
    <property type="entry name" value="TPR_12"/>
    <property type="match status" value="1"/>
</dbReference>
<dbReference type="SUPFAM" id="SSF48452">
    <property type="entry name" value="TPR-like"/>
    <property type="match status" value="2"/>
</dbReference>
<dbReference type="InterPro" id="IPR000160">
    <property type="entry name" value="GGDEF_dom"/>
</dbReference>
<feature type="domain" description="GGDEF" evidence="6">
    <location>
        <begin position="502"/>
        <end position="633"/>
    </location>
</feature>
<feature type="chain" id="PRO_5046694159" description="diguanylate cyclase" evidence="5">
    <location>
        <begin position="35"/>
        <end position="633"/>
    </location>
</feature>
<dbReference type="CDD" id="cd01949">
    <property type="entry name" value="GGDEF"/>
    <property type="match status" value="1"/>
</dbReference>
<dbReference type="InterPro" id="IPR011990">
    <property type="entry name" value="TPR-like_helical_dom_sf"/>
</dbReference>
<protein>
    <recommendedName>
        <fullName evidence="1">diguanylate cyclase</fullName>
        <ecNumber evidence="1">2.7.7.65</ecNumber>
    </recommendedName>
</protein>
<evidence type="ECO:0000256" key="4">
    <source>
        <dbReference type="SAM" id="Phobius"/>
    </source>
</evidence>
<proteinExistence type="predicted"/>
<dbReference type="EMBL" id="BSSV01000001">
    <property type="protein sequence ID" value="GLX84319.1"/>
    <property type="molecule type" value="Genomic_DNA"/>
</dbReference>
<keyword evidence="4" id="KW-0812">Transmembrane</keyword>